<sequence>MSISPDLLAALGGLTTAAGAVVTGILATRSKVKLDDLAKLHARIQELEEDLTEEREARDRDADQHRARHAAMIADYEQELADLKERLRQRDRTITHLDRVVLALRTYVARLRHRLADNEIDLPPAPEGMDD</sequence>
<dbReference type="RefSeq" id="WP_317505608.1">
    <property type="nucleotide sequence ID" value="NZ_JAWLKI010000038.1"/>
</dbReference>
<reference evidence="2 3" key="1">
    <citation type="submission" date="2023-10" db="EMBL/GenBank/DDBJ databases">
        <title>Development of a sustainable strategy for remediation of hydrocarbon-contaminated territories based on the waste exchange concept.</title>
        <authorList>
            <person name="Krivoruchko A."/>
        </authorList>
    </citation>
    <scope>NUCLEOTIDE SEQUENCE [LARGE SCALE GENOMIC DNA]</scope>
    <source>
        <strain evidence="2 3">IEGM 1266</strain>
    </source>
</reference>
<accession>A0ABU4DJI2</accession>
<gene>
    <name evidence="2" type="ORF">R3P94_21760</name>
</gene>
<name>A0ABU4DJI2_9ACTN</name>
<keyword evidence="3" id="KW-1185">Reference proteome</keyword>
<organism evidence="2 3">
    <name type="scientific">Gordonia amicalis</name>
    <dbReference type="NCBI Taxonomy" id="89053"/>
    <lineage>
        <taxon>Bacteria</taxon>
        <taxon>Bacillati</taxon>
        <taxon>Actinomycetota</taxon>
        <taxon>Actinomycetes</taxon>
        <taxon>Mycobacteriales</taxon>
        <taxon>Gordoniaceae</taxon>
        <taxon>Gordonia</taxon>
    </lineage>
</organism>
<proteinExistence type="predicted"/>
<dbReference type="EMBL" id="JAWLKI010000038">
    <property type="protein sequence ID" value="MDV6309897.1"/>
    <property type="molecule type" value="Genomic_DNA"/>
</dbReference>
<evidence type="ECO:0000256" key="1">
    <source>
        <dbReference type="SAM" id="Coils"/>
    </source>
</evidence>
<evidence type="ECO:0000313" key="2">
    <source>
        <dbReference type="EMBL" id="MDV6309897.1"/>
    </source>
</evidence>
<feature type="coiled-coil region" evidence="1">
    <location>
        <begin position="30"/>
        <end position="93"/>
    </location>
</feature>
<comment type="caution">
    <text evidence="2">The sequence shown here is derived from an EMBL/GenBank/DDBJ whole genome shotgun (WGS) entry which is preliminary data.</text>
</comment>
<protein>
    <submittedName>
        <fullName evidence="2">Uncharacterized protein</fullName>
    </submittedName>
</protein>
<evidence type="ECO:0000313" key="3">
    <source>
        <dbReference type="Proteomes" id="UP001185779"/>
    </source>
</evidence>
<dbReference type="Proteomes" id="UP001185779">
    <property type="component" value="Unassembled WGS sequence"/>
</dbReference>
<keyword evidence="1" id="KW-0175">Coiled coil</keyword>